<protein>
    <submittedName>
        <fullName evidence="1">Uncharacterized protein</fullName>
    </submittedName>
</protein>
<dbReference type="AlphaFoldDB" id="L9KL99"/>
<dbReference type="EMBL" id="KB320787">
    <property type="protein sequence ID" value="ELW63279.1"/>
    <property type="molecule type" value="Genomic_DNA"/>
</dbReference>
<sequence>MSFSIGQNLEHGIMLRRVLNNLDGDSTVLTKTKIGLGQSICTFNSKCISDQFDPLWSSKGIYQWKLRFSQAHGGCCLREEHLFASLQGEMPCLTWRGQHKVVHPGRSCPRSFGPQTPTPV</sequence>
<organism evidence="1 2">
    <name type="scientific">Tupaia chinensis</name>
    <name type="common">Chinese tree shrew</name>
    <name type="synonym">Tupaia belangeri chinensis</name>
    <dbReference type="NCBI Taxonomy" id="246437"/>
    <lineage>
        <taxon>Eukaryota</taxon>
        <taxon>Metazoa</taxon>
        <taxon>Chordata</taxon>
        <taxon>Craniata</taxon>
        <taxon>Vertebrata</taxon>
        <taxon>Euteleostomi</taxon>
        <taxon>Mammalia</taxon>
        <taxon>Eutheria</taxon>
        <taxon>Euarchontoglires</taxon>
        <taxon>Scandentia</taxon>
        <taxon>Tupaiidae</taxon>
        <taxon>Tupaia</taxon>
    </lineage>
</organism>
<accession>L9KL99</accession>
<reference evidence="2" key="1">
    <citation type="submission" date="2012-07" db="EMBL/GenBank/DDBJ databases">
        <title>Genome of the Chinese tree shrew, a rising model animal genetically related to primates.</title>
        <authorList>
            <person name="Zhang G."/>
            <person name="Fan Y."/>
            <person name="Yao Y."/>
            <person name="Huang Z."/>
        </authorList>
    </citation>
    <scope>NUCLEOTIDE SEQUENCE [LARGE SCALE GENOMIC DNA]</scope>
</reference>
<keyword evidence="2" id="KW-1185">Reference proteome</keyword>
<evidence type="ECO:0000313" key="2">
    <source>
        <dbReference type="Proteomes" id="UP000011518"/>
    </source>
</evidence>
<proteinExistence type="predicted"/>
<reference evidence="2" key="2">
    <citation type="journal article" date="2013" name="Nat. Commun.">
        <title>Genome of the Chinese tree shrew.</title>
        <authorList>
            <person name="Fan Y."/>
            <person name="Huang Z.Y."/>
            <person name="Cao C.C."/>
            <person name="Chen C.S."/>
            <person name="Chen Y.X."/>
            <person name="Fan D.D."/>
            <person name="He J."/>
            <person name="Hou H.L."/>
            <person name="Hu L."/>
            <person name="Hu X.T."/>
            <person name="Jiang X.T."/>
            <person name="Lai R."/>
            <person name="Lang Y.S."/>
            <person name="Liang B."/>
            <person name="Liao S.G."/>
            <person name="Mu D."/>
            <person name="Ma Y.Y."/>
            <person name="Niu Y.Y."/>
            <person name="Sun X.Q."/>
            <person name="Xia J.Q."/>
            <person name="Xiao J."/>
            <person name="Xiong Z.Q."/>
            <person name="Xu L."/>
            <person name="Yang L."/>
            <person name="Zhang Y."/>
            <person name="Zhao W."/>
            <person name="Zhao X.D."/>
            <person name="Zheng Y.T."/>
            <person name="Zhou J.M."/>
            <person name="Zhu Y.B."/>
            <person name="Zhang G.J."/>
            <person name="Wang J."/>
            <person name="Yao Y.G."/>
        </authorList>
    </citation>
    <scope>NUCLEOTIDE SEQUENCE [LARGE SCALE GENOMIC DNA]</scope>
</reference>
<dbReference type="Proteomes" id="UP000011518">
    <property type="component" value="Unassembled WGS sequence"/>
</dbReference>
<gene>
    <name evidence="1" type="ORF">TREES_T100014093</name>
</gene>
<dbReference type="InParanoid" id="L9KL99"/>
<name>L9KL99_TUPCH</name>
<evidence type="ECO:0000313" key="1">
    <source>
        <dbReference type="EMBL" id="ELW63279.1"/>
    </source>
</evidence>